<comment type="catalytic activity">
    <reaction evidence="3">
        <text>a long-chain fatty acyl-CoA + H2O = a long-chain fatty acid + CoA + H(+)</text>
        <dbReference type="Rhea" id="RHEA:67680"/>
        <dbReference type="ChEBI" id="CHEBI:15377"/>
        <dbReference type="ChEBI" id="CHEBI:15378"/>
        <dbReference type="ChEBI" id="CHEBI:57287"/>
        <dbReference type="ChEBI" id="CHEBI:57560"/>
        <dbReference type="ChEBI" id="CHEBI:83139"/>
    </reaction>
</comment>
<evidence type="ECO:0000256" key="1">
    <source>
        <dbReference type="ARBA" id="ARBA00022801"/>
    </source>
</evidence>
<feature type="domain" description="Thioesterase" evidence="9">
    <location>
        <begin position="57"/>
        <end position="130"/>
    </location>
</feature>
<keyword evidence="11" id="KW-1185">Reference proteome</keyword>
<name>A0A1G6JAC4_9BURK</name>
<dbReference type="InterPro" id="IPR029069">
    <property type="entry name" value="HotDog_dom_sf"/>
</dbReference>
<protein>
    <recommendedName>
        <fullName evidence="6">Medium/long-chain acyl-CoA thioesterase YigI</fullName>
        <ecNumber evidence="5">3.1.2.20</ecNumber>
    </recommendedName>
</protein>
<evidence type="ECO:0000313" key="10">
    <source>
        <dbReference type="EMBL" id="SDC15355.1"/>
    </source>
</evidence>
<evidence type="ECO:0000256" key="6">
    <source>
        <dbReference type="ARBA" id="ARBA00040062"/>
    </source>
</evidence>
<dbReference type="EMBL" id="FMZC01000001">
    <property type="protein sequence ID" value="SDC15355.1"/>
    <property type="molecule type" value="Genomic_DNA"/>
</dbReference>
<keyword evidence="1" id="KW-0378">Hydrolase</keyword>
<feature type="compositionally biased region" description="Low complexity" evidence="8">
    <location>
        <begin position="144"/>
        <end position="162"/>
    </location>
</feature>
<evidence type="ECO:0000259" key="9">
    <source>
        <dbReference type="Pfam" id="PF03061"/>
    </source>
</evidence>
<dbReference type="PANTHER" id="PTHR43240">
    <property type="entry name" value="1,4-DIHYDROXY-2-NAPHTHOYL-COA THIOESTERASE 1"/>
    <property type="match status" value="1"/>
</dbReference>
<dbReference type="SUPFAM" id="SSF54637">
    <property type="entry name" value="Thioesterase/thiol ester dehydrase-isomerase"/>
    <property type="match status" value="1"/>
</dbReference>
<dbReference type="Pfam" id="PF03061">
    <property type="entry name" value="4HBT"/>
    <property type="match status" value="1"/>
</dbReference>
<reference evidence="10 11" key="1">
    <citation type="submission" date="2016-10" db="EMBL/GenBank/DDBJ databases">
        <authorList>
            <person name="de Groot N.N."/>
        </authorList>
    </citation>
    <scope>NUCLEOTIDE SEQUENCE [LARGE SCALE GENOMIC DNA]</scope>
    <source>
        <strain evidence="10 11">DSM 16619</strain>
    </source>
</reference>
<dbReference type="PANTHER" id="PTHR43240:SF20">
    <property type="entry name" value="MEDIUM_LONG-CHAIN ACYL-COA THIOESTERASE YIGI"/>
    <property type="match status" value="1"/>
</dbReference>
<evidence type="ECO:0000256" key="8">
    <source>
        <dbReference type="SAM" id="MobiDB-lite"/>
    </source>
</evidence>
<proteinExistence type="inferred from homology"/>
<gene>
    <name evidence="10" type="ORF">SAMN05192589_101349</name>
</gene>
<dbReference type="InterPro" id="IPR006683">
    <property type="entry name" value="Thioestr_dom"/>
</dbReference>
<dbReference type="Gene3D" id="3.10.129.10">
    <property type="entry name" value="Hotdog Thioesterase"/>
    <property type="match status" value="1"/>
</dbReference>
<evidence type="ECO:0000256" key="5">
    <source>
        <dbReference type="ARBA" id="ARBA00038894"/>
    </source>
</evidence>
<dbReference type="NCBIfam" id="TIGR00369">
    <property type="entry name" value="unchar_dom_1"/>
    <property type="match status" value="1"/>
</dbReference>
<accession>A0A1G6JAC4</accession>
<feature type="region of interest" description="Disordered" evidence="8">
    <location>
        <begin position="143"/>
        <end position="162"/>
    </location>
</feature>
<dbReference type="Proteomes" id="UP000198781">
    <property type="component" value="Unassembled WGS sequence"/>
</dbReference>
<dbReference type="STRING" id="187868.SAMN05192589_101349"/>
<comment type="catalytic activity">
    <reaction evidence="7">
        <text>a medium-chain fatty acyl-CoA + H2O = a medium-chain fatty acid + CoA + H(+)</text>
        <dbReference type="Rhea" id="RHEA:68184"/>
        <dbReference type="ChEBI" id="CHEBI:15377"/>
        <dbReference type="ChEBI" id="CHEBI:15378"/>
        <dbReference type="ChEBI" id="CHEBI:57287"/>
        <dbReference type="ChEBI" id="CHEBI:59558"/>
        <dbReference type="ChEBI" id="CHEBI:90546"/>
    </reaction>
</comment>
<sequence length="162" mass="17446">MLFVFLSFFGESELPVLSFGVEIPFVHELGFTLHRMEGGESELRYEARPEHMNSFAVTHGGASMTLLDVAMATAARSETPDFGVVTIEMKTSFMQPARGPLVARGRLIHRTISMAFTEGTVTDSEGRVCCHATGTFKYVRRKPAPAGAAEGSGAVEGALSTD</sequence>
<comment type="catalytic activity">
    <reaction evidence="2">
        <text>a fatty acyl-CoA + H2O = a fatty acid + CoA + H(+)</text>
        <dbReference type="Rhea" id="RHEA:16781"/>
        <dbReference type="ChEBI" id="CHEBI:15377"/>
        <dbReference type="ChEBI" id="CHEBI:15378"/>
        <dbReference type="ChEBI" id="CHEBI:28868"/>
        <dbReference type="ChEBI" id="CHEBI:57287"/>
        <dbReference type="ChEBI" id="CHEBI:77636"/>
        <dbReference type="EC" id="3.1.2.20"/>
    </reaction>
</comment>
<dbReference type="InterPro" id="IPR003736">
    <property type="entry name" value="PAAI_dom"/>
</dbReference>
<organism evidence="10 11">
    <name type="scientific">Paracidovorax valerianellae</name>
    <dbReference type="NCBI Taxonomy" id="187868"/>
    <lineage>
        <taxon>Bacteria</taxon>
        <taxon>Pseudomonadati</taxon>
        <taxon>Pseudomonadota</taxon>
        <taxon>Betaproteobacteria</taxon>
        <taxon>Burkholderiales</taxon>
        <taxon>Comamonadaceae</taxon>
        <taxon>Paracidovorax</taxon>
    </lineage>
</organism>
<comment type="similarity">
    <text evidence="4">Belongs to the YigI thioesterase family.</text>
</comment>
<dbReference type="AlphaFoldDB" id="A0A1G6JAC4"/>
<evidence type="ECO:0000256" key="3">
    <source>
        <dbReference type="ARBA" id="ARBA00036002"/>
    </source>
</evidence>
<evidence type="ECO:0000256" key="7">
    <source>
        <dbReference type="ARBA" id="ARBA00048062"/>
    </source>
</evidence>
<evidence type="ECO:0000256" key="2">
    <source>
        <dbReference type="ARBA" id="ARBA00035880"/>
    </source>
</evidence>
<dbReference type="GO" id="GO:0047617">
    <property type="term" value="F:fatty acyl-CoA hydrolase activity"/>
    <property type="evidence" value="ECO:0007669"/>
    <property type="project" value="UniProtKB-EC"/>
</dbReference>
<dbReference type="CDD" id="cd03443">
    <property type="entry name" value="PaaI_thioesterase"/>
    <property type="match status" value="1"/>
</dbReference>
<evidence type="ECO:0000313" key="11">
    <source>
        <dbReference type="Proteomes" id="UP000198781"/>
    </source>
</evidence>
<evidence type="ECO:0000256" key="4">
    <source>
        <dbReference type="ARBA" id="ARBA00038381"/>
    </source>
</evidence>
<dbReference type="EC" id="3.1.2.20" evidence="5"/>